<reference evidence="1" key="1">
    <citation type="submission" date="2023-11" db="EMBL/GenBank/DDBJ databases">
        <title>Gracilibacillus pellucida a moderately halophilic bacterium isolated from saline soil in Xinjiang province.</title>
        <authorList>
            <person name="Zhang Z."/>
            <person name="Tan F."/>
            <person name="Wang Y."/>
            <person name="Xia M."/>
        </authorList>
    </citation>
    <scope>NUCLEOTIDE SEQUENCE</scope>
    <source>
        <strain evidence="1">S3-1-1</strain>
    </source>
</reference>
<gene>
    <name evidence="1" type="ORF">SH601_02725</name>
</gene>
<proteinExistence type="predicted"/>
<evidence type="ECO:0000313" key="2">
    <source>
        <dbReference type="Proteomes" id="UP001277972"/>
    </source>
</evidence>
<organism evidence="1 2">
    <name type="scientific">Gracilibacillus pellucidus</name>
    <dbReference type="NCBI Taxonomy" id="3095368"/>
    <lineage>
        <taxon>Bacteria</taxon>
        <taxon>Bacillati</taxon>
        <taxon>Bacillota</taxon>
        <taxon>Bacilli</taxon>
        <taxon>Bacillales</taxon>
        <taxon>Bacillaceae</taxon>
        <taxon>Gracilibacillus</taxon>
    </lineage>
</organism>
<dbReference type="Proteomes" id="UP001277972">
    <property type="component" value="Unassembled WGS sequence"/>
</dbReference>
<keyword evidence="2" id="KW-1185">Reference proteome</keyword>
<comment type="caution">
    <text evidence="1">The sequence shown here is derived from an EMBL/GenBank/DDBJ whole genome shotgun (WGS) entry which is preliminary data.</text>
</comment>
<evidence type="ECO:0000313" key="1">
    <source>
        <dbReference type="EMBL" id="MDX8044890.1"/>
    </source>
</evidence>
<name>A0ACC6M1R8_9BACI</name>
<accession>A0ACC6M1R8</accession>
<sequence length="68" mass="8086">MRVKCVMCDKINNINNDCAQAKKLRNRLISTYMCSACDERIKEKTMQRHHSGNFNLYQKKEVQDQYIS</sequence>
<protein>
    <submittedName>
        <fullName evidence="1">YlaI family protein</fullName>
    </submittedName>
</protein>
<dbReference type="EMBL" id="JAWZSR010000001">
    <property type="protein sequence ID" value="MDX8044890.1"/>
    <property type="molecule type" value="Genomic_DNA"/>
</dbReference>